<protein>
    <submittedName>
        <fullName evidence="2">Uncharacterized protein</fullName>
    </submittedName>
</protein>
<comment type="caution">
    <text evidence="2">The sequence shown here is derived from an EMBL/GenBank/DDBJ whole genome shotgun (WGS) entry which is preliminary data.</text>
</comment>
<dbReference type="Proteomes" id="UP001249851">
    <property type="component" value="Unassembled WGS sequence"/>
</dbReference>
<evidence type="ECO:0000256" key="1">
    <source>
        <dbReference type="SAM" id="SignalP"/>
    </source>
</evidence>
<dbReference type="PANTHER" id="PTHR36058">
    <property type="entry name" value="NUCLEOPHOSMIN"/>
    <property type="match status" value="1"/>
</dbReference>
<name>A0AAD9PRP8_ACRCE</name>
<sequence length="277" mass="32071">MAVAKWLFHVCFFSSIFQLNGQFPKKEKYHAVKEDLPYIKCETCQKAVKHLYGKTQEMRGGGTKKLNEDKIIDLVEKSCSPDKEEGSWISKFDLIEKNGELRLSEQKDVGKCQRECQTISKACEESVADVDTDLAELLWKNKLSLSKLINEVCYSMSSVCKEKRPKLKPGERKDDEKFNILTEDEKKADEILKQMRGIPGMPGMEMYSQEDIAKMRDQLGVPKEEKKPQREEMLDSEGNLFHGEAVSFFQMVLDTFWSIWLWIRRMLGFRNSNSGEL</sequence>
<keyword evidence="1" id="KW-0732">Signal</keyword>
<dbReference type="EMBL" id="JARQWQ010000172">
    <property type="protein sequence ID" value="KAK2547678.1"/>
    <property type="molecule type" value="Genomic_DNA"/>
</dbReference>
<keyword evidence="3" id="KW-1185">Reference proteome</keyword>
<organism evidence="2 3">
    <name type="scientific">Acropora cervicornis</name>
    <name type="common">Staghorn coral</name>
    <dbReference type="NCBI Taxonomy" id="6130"/>
    <lineage>
        <taxon>Eukaryota</taxon>
        <taxon>Metazoa</taxon>
        <taxon>Cnidaria</taxon>
        <taxon>Anthozoa</taxon>
        <taxon>Hexacorallia</taxon>
        <taxon>Scleractinia</taxon>
        <taxon>Astrocoeniina</taxon>
        <taxon>Acroporidae</taxon>
        <taxon>Acropora</taxon>
    </lineage>
</organism>
<feature type="signal peptide" evidence="1">
    <location>
        <begin position="1"/>
        <end position="21"/>
    </location>
</feature>
<reference evidence="2" key="1">
    <citation type="journal article" date="2023" name="G3 (Bethesda)">
        <title>Whole genome assembly and annotation of the endangered Caribbean coral Acropora cervicornis.</title>
        <authorList>
            <person name="Selwyn J.D."/>
            <person name="Vollmer S.V."/>
        </authorList>
    </citation>
    <scope>NUCLEOTIDE SEQUENCE</scope>
    <source>
        <strain evidence="2">K2</strain>
    </source>
</reference>
<reference evidence="2" key="2">
    <citation type="journal article" date="2023" name="Science">
        <title>Genomic signatures of disease resistance in endangered staghorn corals.</title>
        <authorList>
            <person name="Vollmer S.V."/>
            <person name="Selwyn J.D."/>
            <person name="Despard B.A."/>
            <person name="Roesel C.L."/>
        </authorList>
    </citation>
    <scope>NUCLEOTIDE SEQUENCE</scope>
    <source>
        <strain evidence="2">K2</strain>
    </source>
</reference>
<evidence type="ECO:0000313" key="2">
    <source>
        <dbReference type="EMBL" id="KAK2547678.1"/>
    </source>
</evidence>
<dbReference type="AlphaFoldDB" id="A0AAD9PRP8"/>
<dbReference type="PANTHER" id="PTHR36058:SF1">
    <property type="entry name" value="NUCLEOPHOSMIN"/>
    <property type="match status" value="1"/>
</dbReference>
<proteinExistence type="predicted"/>
<accession>A0AAD9PRP8</accession>
<evidence type="ECO:0000313" key="3">
    <source>
        <dbReference type="Proteomes" id="UP001249851"/>
    </source>
</evidence>
<gene>
    <name evidence="2" type="ORF">P5673_032286</name>
</gene>
<feature type="chain" id="PRO_5041972161" evidence="1">
    <location>
        <begin position="22"/>
        <end position="277"/>
    </location>
</feature>